<dbReference type="Pfam" id="PF02894">
    <property type="entry name" value="GFO_IDH_MocA_C"/>
    <property type="match status" value="1"/>
</dbReference>
<proteinExistence type="predicted"/>
<dbReference type="EMBL" id="LN515532">
    <property type="protein sequence ID" value="CEA16498.1"/>
    <property type="molecule type" value="Genomic_DNA"/>
</dbReference>
<dbReference type="InterPro" id="IPR000683">
    <property type="entry name" value="Gfo/Idh/MocA-like_OxRdtase_N"/>
</dbReference>
<dbReference type="InterPro" id="IPR050463">
    <property type="entry name" value="Gfo/Idh/MocA_oxidrdct_glycsds"/>
</dbReference>
<dbReference type="InterPro" id="IPR019546">
    <property type="entry name" value="TAT_signal_bac_arc"/>
</dbReference>
<keyword evidence="4" id="KW-1185">Reference proteome</keyword>
<dbReference type="AlphaFoldDB" id="A0A098C266"/>
<dbReference type="InterPro" id="IPR004104">
    <property type="entry name" value="Gfo/Idh/MocA-like_OxRdtase_C"/>
</dbReference>
<dbReference type="PANTHER" id="PTHR43818">
    <property type="entry name" value="BCDNA.GH03377"/>
    <property type="match status" value="1"/>
</dbReference>
<dbReference type="NCBIfam" id="TIGR01409">
    <property type="entry name" value="TAT_signal_seq"/>
    <property type="match status" value="1"/>
</dbReference>
<organism evidence="3 4">
    <name type="scientific">Fermentimonas caenicola</name>
    <dbReference type="NCBI Taxonomy" id="1562970"/>
    <lineage>
        <taxon>Bacteria</taxon>
        <taxon>Pseudomonadati</taxon>
        <taxon>Bacteroidota</taxon>
        <taxon>Bacteroidia</taxon>
        <taxon>Bacteroidales</taxon>
        <taxon>Dysgonomonadaceae</taxon>
        <taxon>Fermentimonas</taxon>
    </lineage>
</organism>
<dbReference type="InterPro" id="IPR006311">
    <property type="entry name" value="TAT_signal"/>
</dbReference>
<dbReference type="GO" id="GO:0000166">
    <property type="term" value="F:nucleotide binding"/>
    <property type="evidence" value="ECO:0007669"/>
    <property type="project" value="InterPro"/>
</dbReference>
<feature type="domain" description="Gfo/Idh/MocA-like oxidoreductase C-terminal" evidence="2">
    <location>
        <begin position="235"/>
        <end position="391"/>
    </location>
</feature>
<dbReference type="SUPFAM" id="SSF51735">
    <property type="entry name" value="NAD(P)-binding Rossmann-fold domains"/>
    <property type="match status" value="1"/>
</dbReference>
<feature type="domain" description="Gfo/Idh/MocA-like oxidoreductase N-terminal" evidence="1">
    <location>
        <begin position="42"/>
        <end position="164"/>
    </location>
</feature>
<gene>
    <name evidence="3" type="ORF">ING2E5B_1754</name>
</gene>
<dbReference type="PROSITE" id="PS51318">
    <property type="entry name" value="TAT"/>
    <property type="match status" value="1"/>
</dbReference>
<dbReference type="STRING" id="1562970.ING2E5B_1754"/>
<dbReference type="PATRIC" id="fig|1562970.3.peg.1739"/>
<evidence type="ECO:0000259" key="2">
    <source>
        <dbReference type="Pfam" id="PF02894"/>
    </source>
</evidence>
<dbReference type="PANTHER" id="PTHR43818:SF5">
    <property type="entry name" value="OXIDOREDUCTASE FAMILY PROTEIN"/>
    <property type="match status" value="1"/>
</dbReference>
<evidence type="ECO:0000313" key="4">
    <source>
        <dbReference type="Proteomes" id="UP000032417"/>
    </source>
</evidence>
<dbReference type="InterPro" id="IPR036291">
    <property type="entry name" value="NAD(P)-bd_dom_sf"/>
</dbReference>
<name>A0A098C266_9BACT</name>
<dbReference type="HOGENOM" id="CLU_023194_24_0_10"/>
<dbReference type="Gene3D" id="3.30.360.10">
    <property type="entry name" value="Dihydrodipicolinate Reductase, domain 2"/>
    <property type="match status" value="1"/>
</dbReference>
<dbReference type="Pfam" id="PF01408">
    <property type="entry name" value="GFO_IDH_MocA"/>
    <property type="match status" value="1"/>
</dbReference>
<dbReference type="OrthoDB" id="9795543at2"/>
<accession>A0A098C266</accession>
<dbReference type="Gene3D" id="3.40.50.720">
    <property type="entry name" value="NAD(P)-binding Rossmann-like Domain"/>
    <property type="match status" value="1"/>
</dbReference>
<protein>
    <submittedName>
        <fullName evidence="3">Tat (Twin-arginine translocation) pathway signal sequence</fullName>
    </submittedName>
</protein>
<sequence>MTTRRNFIKKAAIGTAAASVGGVLPGFSAKSYNSIIGANDKIRMAAIGVNSRGNALAEGFANEKNCEVTYVCDVDNRAMDKCSLTVLKNGGNTPKQEKDIRKLLEYKDIDAVFIATPEHWHAPAALMAMKAGKHVYLEKPTGHNPAENEILMEAVKKYKVVAATGMQRRSWPNVINAVQEVRSGAIGDVFFSKCWYSNNRPSIGVGKATEVPEWLDWELWQGPAPRVSNYKDNYLHYNWHWFYNWGTGEAGNNGVHFIDVVRWAMGLTFPTAVNSSGGRYYYNDDWEFPDSQVINFEFGNEKLITWEGKSAHGRGIENSSVGAIFYGSEGSLVLGGGNAYKIYDKNDKEIKNVTSDMGFTAGDTINPTQLLDHYHFLNFLDGIRKGTALNADINVGCISSTLALLGNIAQRTKSSFMTNPVNGRILDNKEAQSMWGREYQKGWEMTI</sequence>
<reference evidence="3 4" key="1">
    <citation type="submission" date="2014-08" db="EMBL/GenBank/DDBJ databases">
        <authorList>
            <person name="Wibberg D."/>
        </authorList>
    </citation>
    <scope>NUCLEOTIDE SEQUENCE [LARGE SCALE GENOMIC DNA]</scope>
    <source>
        <strain evidence="4">ING2-E5B</strain>
    </source>
</reference>
<evidence type="ECO:0000259" key="1">
    <source>
        <dbReference type="Pfam" id="PF01408"/>
    </source>
</evidence>
<dbReference type="Proteomes" id="UP000032417">
    <property type="component" value="Chromosome 1"/>
</dbReference>
<dbReference type="SUPFAM" id="SSF55347">
    <property type="entry name" value="Glyceraldehyde-3-phosphate dehydrogenase-like, C-terminal domain"/>
    <property type="match status" value="1"/>
</dbReference>
<dbReference type="KEGG" id="pbt:ING2E5B_1754"/>
<evidence type="ECO:0000313" key="3">
    <source>
        <dbReference type="EMBL" id="CEA16498.1"/>
    </source>
</evidence>